<dbReference type="OrthoDB" id="135557at2"/>
<evidence type="ECO:0000313" key="5">
    <source>
        <dbReference type="EMBL" id="GCE30033.1"/>
    </source>
</evidence>
<dbReference type="InterPro" id="IPR041617">
    <property type="entry name" value="TPR_MalT"/>
</dbReference>
<dbReference type="SUPFAM" id="SSF48452">
    <property type="entry name" value="TPR-like"/>
    <property type="match status" value="1"/>
</dbReference>
<evidence type="ECO:0000256" key="1">
    <source>
        <dbReference type="ARBA" id="ARBA00023015"/>
    </source>
</evidence>
<accession>A0A402BF67</accession>
<dbReference type="PROSITE" id="PS50043">
    <property type="entry name" value="HTH_LUXR_2"/>
    <property type="match status" value="1"/>
</dbReference>
<comment type="caution">
    <text evidence="5">The sequence shown here is derived from an EMBL/GenBank/DDBJ whole genome shotgun (WGS) entry which is preliminary data.</text>
</comment>
<evidence type="ECO:0000259" key="4">
    <source>
        <dbReference type="PROSITE" id="PS50043"/>
    </source>
</evidence>
<dbReference type="InterPro" id="IPR000792">
    <property type="entry name" value="Tscrpt_reg_LuxR_C"/>
</dbReference>
<dbReference type="EMBL" id="BIFT01000002">
    <property type="protein sequence ID" value="GCE30033.1"/>
    <property type="molecule type" value="Genomic_DNA"/>
</dbReference>
<sequence length="1044" mass="118335">MPRYARAQVRWSEQTQTYMLSTGNQANGHVLTGDWLEAHSSFSFHSRQGAHYTIRKQRGQRGGSYWYAYRRLCGRLVKRYLGKEASLTFARLEEVAYSLEHAPERQPIQTEPAHLPTREATPALPADAHPLLLSRLSQPRLPAFLLERPRLFALLDAGRAGALTLLSAPAGFGKTTLVSQWITARRTQADFPPVAWITLERSENDPRRFWRYLLAACQAFETDLTQVHRVFTDLTLQPPFLPTDFSGWLTTFLNALAQAPARGILILEDYQVITEDALHEALAFFLRHLPTTLHVLMLTRSDPPLPLANLRARNVLTDVRADDLRFSWEETSTFLRQSLPFPLSAPLIQRLHVRLEGWGVGLHLAKLALQRATSSTQEEQLAMLLLQNSVITQDYFITEILYSQPESVQRFLLQTSFLPRLTAALCDAVTEQERSQDLLTSLEQANLFLERLDDDAHRSPSEAHQWYRYHTLFADALSAEAARRWSKEVLHDIFARASHWYERSGALHEAIDAAFSAQDQARAALLLTHFIEEQTVPGEVQEAYTLLGWFEQLSEALFEQHPVLCLSYATVMLWQNPAWQPDSQSITAMEYLLQQAEDHCRREQHFSLLGELLAFRALLALRRGEMQVAVAYARQAQVWLPQTQDIWRGLSATIVATQWIVSGRFPQALSVLQDAHERLARANNHLFYQAATIRLAQVHFELGELQQAASFYRQALEVSLPAVDGHLTAPLANWHCTALTGYAALCYERNELARATQLLQETIALSQAYTFLDHKIHALLLLARIQQAQGDTGVAQQRLTDLLERVPAFQNQLVQDIRTAQASLALLAGDYLTVQQWIFLHTPPADFTRRVEDDVLQARWLRIQGEEAEATHQLEQLLLATQEAGHMRGLLHTKVEMALSASGQKHRAEALDLLREVLVLALPHHLIRLFLDAGEPMVMLLRSLLSRCHDQPLRAYIHALLRAFPVPQPGEEADRADLLIEPLSPQEVRVLRLLAEHRTNAEIATALVVSINTVRTQVQSIYTKLGVHRRSEALAVAHDLQLLS</sequence>
<dbReference type="AlphaFoldDB" id="A0A402BF67"/>
<dbReference type="InterPro" id="IPR027417">
    <property type="entry name" value="P-loop_NTPase"/>
</dbReference>
<dbReference type="SMART" id="SM00421">
    <property type="entry name" value="HTH_LUXR"/>
    <property type="match status" value="1"/>
</dbReference>
<dbReference type="Gene3D" id="1.10.10.10">
    <property type="entry name" value="Winged helix-like DNA-binding domain superfamily/Winged helix DNA-binding domain"/>
    <property type="match status" value="1"/>
</dbReference>
<dbReference type="Proteomes" id="UP000287171">
    <property type="component" value="Unassembled WGS sequence"/>
</dbReference>
<dbReference type="InterPro" id="IPR036388">
    <property type="entry name" value="WH-like_DNA-bd_sf"/>
</dbReference>
<dbReference type="InterPro" id="IPR059106">
    <property type="entry name" value="WHD_MalT"/>
</dbReference>
<dbReference type="PANTHER" id="PTHR44688">
    <property type="entry name" value="DNA-BINDING TRANSCRIPTIONAL ACTIVATOR DEVR_DOSR"/>
    <property type="match status" value="1"/>
</dbReference>
<keyword evidence="2" id="KW-0238">DNA-binding</keyword>
<dbReference type="GO" id="GO:0006355">
    <property type="term" value="P:regulation of DNA-templated transcription"/>
    <property type="evidence" value="ECO:0007669"/>
    <property type="project" value="InterPro"/>
</dbReference>
<feature type="domain" description="HTH luxR-type" evidence="4">
    <location>
        <begin position="976"/>
        <end position="1041"/>
    </location>
</feature>
<keyword evidence="1" id="KW-0805">Transcription regulation</keyword>
<proteinExistence type="predicted"/>
<name>A0A402BF67_9CHLR</name>
<dbReference type="PANTHER" id="PTHR44688:SF16">
    <property type="entry name" value="DNA-BINDING TRANSCRIPTIONAL ACTIVATOR DEVR_DOSR"/>
    <property type="match status" value="1"/>
</dbReference>
<keyword evidence="6" id="KW-1185">Reference proteome</keyword>
<evidence type="ECO:0000313" key="6">
    <source>
        <dbReference type="Proteomes" id="UP000287171"/>
    </source>
</evidence>
<dbReference type="InterPro" id="IPR046738">
    <property type="entry name" value="DUF6788"/>
</dbReference>
<dbReference type="Pfam" id="PF25873">
    <property type="entry name" value="WHD_MalT"/>
    <property type="match status" value="1"/>
</dbReference>
<dbReference type="Pfam" id="PF00196">
    <property type="entry name" value="GerE"/>
    <property type="match status" value="1"/>
</dbReference>
<dbReference type="SUPFAM" id="SSF46894">
    <property type="entry name" value="C-terminal effector domain of the bipartite response regulators"/>
    <property type="match status" value="1"/>
</dbReference>
<protein>
    <submittedName>
        <fullName evidence="5">LuxR family transcriptional regulator</fullName>
    </submittedName>
</protein>
<dbReference type="InterPro" id="IPR011990">
    <property type="entry name" value="TPR-like_helical_dom_sf"/>
</dbReference>
<dbReference type="Gene3D" id="1.25.40.10">
    <property type="entry name" value="Tetratricopeptide repeat domain"/>
    <property type="match status" value="1"/>
</dbReference>
<dbReference type="Pfam" id="PF17874">
    <property type="entry name" value="TPR_MalT"/>
    <property type="match status" value="1"/>
</dbReference>
<dbReference type="Gene3D" id="3.40.50.300">
    <property type="entry name" value="P-loop containing nucleotide triphosphate hydrolases"/>
    <property type="match status" value="1"/>
</dbReference>
<organism evidence="5 6">
    <name type="scientific">Dictyobacter alpinus</name>
    <dbReference type="NCBI Taxonomy" id="2014873"/>
    <lineage>
        <taxon>Bacteria</taxon>
        <taxon>Bacillati</taxon>
        <taxon>Chloroflexota</taxon>
        <taxon>Ktedonobacteria</taxon>
        <taxon>Ktedonobacterales</taxon>
        <taxon>Dictyobacteraceae</taxon>
        <taxon>Dictyobacter</taxon>
    </lineage>
</organism>
<keyword evidence="3" id="KW-0804">Transcription</keyword>
<dbReference type="Pfam" id="PF20586">
    <property type="entry name" value="DUF6788"/>
    <property type="match status" value="1"/>
</dbReference>
<evidence type="ECO:0000256" key="3">
    <source>
        <dbReference type="ARBA" id="ARBA00023163"/>
    </source>
</evidence>
<dbReference type="RefSeq" id="WP_126630202.1">
    <property type="nucleotide sequence ID" value="NZ_BIFT01000002.1"/>
</dbReference>
<reference evidence="6" key="1">
    <citation type="submission" date="2018-12" db="EMBL/GenBank/DDBJ databases">
        <title>Tengunoibacter tsumagoiensis gen. nov., sp. nov., Dictyobacter kobayashii sp. nov., D. alpinus sp. nov., and D. joshuensis sp. nov. and description of Dictyobacteraceae fam. nov. within the order Ktedonobacterales isolated from Tengu-no-mugimeshi.</title>
        <authorList>
            <person name="Wang C.M."/>
            <person name="Zheng Y."/>
            <person name="Sakai Y."/>
            <person name="Toyoda A."/>
            <person name="Minakuchi Y."/>
            <person name="Abe K."/>
            <person name="Yokota A."/>
            <person name="Yabe S."/>
        </authorList>
    </citation>
    <scope>NUCLEOTIDE SEQUENCE [LARGE SCALE GENOMIC DNA]</scope>
    <source>
        <strain evidence="6">Uno16</strain>
    </source>
</reference>
<dbReference type="CDD" id="cd06170">
    <property type="entry name" value="LuxR_C_like"/>
    <property type="match status" value="1"/>
</dbReference>
<gene>
    <name evidence="5" type="ORF">KDA_55170</name>
</gene>
<dbReference type="GO" id="GO:0003677">
    <property type="term" value="F:DNA binding"/>
    <property type="evidence" value="ECO:0007669"/>
    <property type="project" value="UniProtKB-KW"/>
</dbReference>
<dbReference type="InterPro" id="IPR016032">
    <property type="entry name" value="Sig_transdc_resp-reg_C-effctor"/>
</dbReference>
<dbReference type="SUPFAM" id="SSF52540">
    <property type="entry name" value="P-loop containing nucleoside triphosphate hydrolases"/>
    <property type="match status" value="1"/>
</dbReference>
<evidence type="ECO:0000256" key="2">
    <source>
        <dbReference type="ARBA" id="ARBA00023125"/>
    </source>
</evidence>